<organism evidence="2 3">
    <name type="scientific">Glycomyces paridis</name>
    <dbReference type="NCBI Taxonomy" id="2126555"/>
    <lineage>
        <taxon>Bacteria</taxon>
        <taxon>Bacillati</taxon>
        <taxon>Actinomycetota</taxon>
        <taxon>Actinomycetes</taxon>
        <taxon>Glycomycetales</taxon>
        <taxon>Glycomycetaceae</taxon>
        <taxon>Glycomyces</taxon>
    </lineage>
</organism>
<evidence type="ECO:0000256" key="1">
    <source>
        <dbReference type="SAM" id="Phobius"/>
    </source>
</evidence>
<proteinExistence type="predicted"/>
<dbReference type="AlphaFoldDB" id="A0A4V4HP29"/>
<protein>
    <submittedName>
        <fullName evidence="2">Uncharacterized protein</fullName>
    </submittedName>
</protein>
<dbReference type="EMBL" id="STGX01000008">
    <property type="protein sequence ID" value="THV28376.1"/>
    <property type="molecule type" value="Genomic_DNA"/>
</dbReference>
<keyword evidence="1" id="KW-0812">Transmembrane</keyword>
<reference evidence="2 3" key="1">
    <citation type="journal article" date="2018" name="Int. J. Syst. Evol. Microbiol.">
        <title>Glycomyces paridis sp. nov., isolated from the medicinal plant Paris polyphylla.</title>
        <authorList>
            <person name="Fang X.M."/>
            <person name="Bai J.L."/>
            <person name="Su J."/>
            <person name="Zhao L.L."/>
            <person name="Liu H.Y."/>
            <person name="Ma B.P."/>
            <person name="Zhang Y.Q."/>
            <person name="Yu L.Y."/>
        </authorList>
    </citation>
    <scope>NUCLEOTIDE SEQUENCE [LARGE SCALE GENOMIC DNA]</scope>
    <source>
        <strain evidence="2 3">CPCC 204357</strain>
    </source>
</reference>
<feature type="transmembrane region" description="Helical" evidence="1">
    <location>
        <begin position="79"/>
        <end position="100"/>
    </location>
</feature>
<evidence type="ECO:0000313" key="2">
    <source>
        <dbReference type="EMBL" id="THV28376.1"/>
    </source>
</evidence>
<name>A0A4V4HP29_9ACTN</name>
<dbReference type="OrthoDB" id="9862976at2"/>
<gene>
    <name evidence="2" type="ORF">E9998_12270</name>
</gene>
<dbReference type="RefSeq" id="WP_136529987.1">
    <property type="nucleotide sequence ID" value="NZ_STGX01000008.1"/>
</dbReference>
<accession>A0A4V4HP29</accession>
<dbReference type="Proteomes" id="UP000305792">
    <property type="component" value="Unassembled WGS sequence"/>
</dbReference>
<evidence type="ECO:0000313" key="3">
    <source>
        <dbReference type="Proteomes" id="UP000305792"/>
    </source>
</evidence>
<comment type="caution">
    <text evidence="2">The sequence shown here is derived from an EMBL/GenBank/DDBJ whole genome shotgun (WGS) entry which is preliminary data.</text>
</comment>
<feature type="transmembrane region" description="Helical" evidence="1">
    <location>
        <begin position="6"/>
        <end position="25"/>
    </location>
</feature>
<feature type="transmembrane region" description="Helical" evidence="1">
    <location>
        <begin position="112"/>
        <end position="134"/>
    </location>
</feature>
<feature type="transmembrane region" description="Helical" evidence="1">
    <location>
        <begin position="37"/>
        <end position="59"/>
    </location>
</feature>
<keyword evidence="1" id="KW-1133">Transmembrane helix</keyword>
<keyword evidence="3" id="KW-1185">Reference proteome</keyword>
<sequence>MPGNPYATGQFAAVPAYYGYGPMVFGPIRRRNPAAGAAMALAGTLLIVLGTFMVWNRVVGGGGNYWDMTTGRAGSAGDSLPATPLVAVALVLAALWWSLYFTASTPTQGLTLSLIGIVWSLLLFPVLLGALGAMESDPYLELFGVDQGTRPGPIFTIIGALIVFTGNITAIAQNASRIGT</sequence>
<feature type="transmembrane region" description="Helical" evidence="1">
    <location>
        <begin position="154"/>
        <end position="172"/>
    </location>
</feature>
<keyword evidence="1" id="KW-0472">Membrane</keyword>